<name>A0A4Y9F028_9MICC</name>
<evidence type="ECO:0000313" key="2">
    <source>
        <dbReference type="EMBL" id="TFU19677.1"/>
    </source>
</evidence>
<keyword evidence="1" id="KW-0472">Membrane</keyword>
<accession>A0A4Y9F028</accession>
<keyword evidence="1" id="KW-0812">Transmembrane</keyword>
<proteinExistence type="predicted"/>
<dbReference type="EMBL" id="SPQC01000076">
    <property type="protein sequence ID" value="TFU19677.1"/>
    <property type="molecule type" value="Genomic_DNA"/>
</dbReference>
<dbReference type="RefSeq" id="WP_135014003.1">
    <property type="nucleotide sequence ID" value="NZ_JADGLK010000076.1"/>
</dbReference>
<reference evidence="2 3" key="1">
    <citation type="submission" date="2019-03" db="EMBL/GenBank/DDBJ databases">
        <title>Diversity of the mouse oral microbiome.</title>
        <authorList>
            <person name="Joseph S."/>
            <person name="Aduse-Opoku J."/>
            <person name="Curtis M."/>
            <person name="Wade W."/>
            <person name="Hashim A."/>
        </authorList>
    </citation>
    <scope>NUCLEOTIDE SEQUENCE [LARGE SCALE GENOMIC DNA]</scope>
    <source>
        <strain evidence="3">irhom_31</strain>
    </source>
</reference>
<sequence length="97" mass="10121">MTGPIFTHDVGELLDTDSPTLTPLADTGGAVSELIPAHTRRWVYALYALGSVVLGAIQVGYSAGGFTHPVWLTVATAVWVFLGGSQGLLALLKTPLT</sequence>
<gene>
    <name evidence="2" type="ORF">E4U03_12260</name>
</gene>
<protein>
    <submittedName>
        <fullName evidence="2">Uncharacterized protein</fullName>
    </submittedName>
</protein>
<dbReference type="Proteomes" id="UP000297951">
    <property type="component" value="Unassembled WGS sequence"/>
</dbReference>
<evidence type="ECO:0000256" key="1">
    <source>
        <dbReference type="SAM" id="Phobius"/>
    </source>
</evidence>
<evidence type="ECO:0000313" key="3">
    <source>
        <dbReference type="Proteomes" id="UP000297951"/>
    </source>
</evidence>
<feature type="transmembrane region" description="Helical" evidence="1">
    <location>
        <begin position="70"/>
        <end position="92"/>
    </location>
</feature>
<dbReference type="AlphaFoldDB" id="A0A4Y9F028"/>
<organism evidence="2 3">
    <name type="scientific">Rothia nasimurium</name>
    <dbReference type="NCBI Taxonomy" id="85336"/>
    <lineage>
        <taxon>Bacteria</taxon>
        <taxon>Bacillati</taxon>
        <taxon>Actinomycetota</taxon>
        <taxon>Actinomycetes</taxon>
        <taxon>Micrococcales</taxon>
        <taxon>Micrococcaceae</taxon>
        <taxon>Rothia</taxon>
    </lineage>
</organism>
<comment type="caution">
    <text evidence="2">The sequence shown here is derived from an EMBL/GenBank/DDBJ whole genome shotgun (WGS) entry which is preliminary data.</text>
</comment>
<feature type="transmembrane region" description="Helical" evidence="1">
    <location>
        <begin position="42"/>
        <end position="64"/>
    </location>
</feature>
<keyword evidence="1" id="KW-1133">Transmembrane helix</keyword>